<proteinExistence type="predicted"/>
<evidence type="ECO:0000313" key="1">
    <source>
        <dbReference type="EMBL" id="JAH14670.1"/>
    </source>
</evidence>
<protein>
    <submittedName>
        <fullName evidence="1">Uncharacterized protein</fullName>
    </submittedName>
</protein>
<dbReference type="EMBL" id="GBXM01093907">
    <property type="protein sequence ID" value="JAH14670.1"/>
    <property type="molecule type" value="Transcribed_RNA"/>
</dbReference>
<reference evidence="1" key="2">
    <citation type="journal article" date="2015" name="Fish Shellfish Immunol.">
        <title>Early steps in the European eel (Anguilla anguilla)-Vibrio vulnificus interaction in the gills: Role of the RtxA13 toxin.</title>
        <authorList>
            <person name="Callol A."/>
            <person name="Pajuelo D."/>
            <person name="Ebbesson L."/>
            <person name="Teles M."/>
            <person name="MacKenzie S."/>
            <person name="Amaro C."/>
        </authorList>
    </citation>
    <scope>NUCLEOTIDE SEQUENCE</scope>
</reference>
<accession>A0A0E9QEB3</accession>
<sequence length="42" mass="4876">MTKIKGFGSSFIVNIPRNHLNIHTCLTKWLLCQALCCRTEKR</sequence>
<dbReference type="AlphaFoldDB" id="A0A0E9QEB3"/>
<reference evidence="1" key="1">
    <citation type="submission" date="2014-11" db="EMBL/GenBank/DDBJ databases">
        <authorList>
            <person name="Amaro Gonzalez C."/>
        </authorList>
    </citation>
    <scope>NUCLEOTIDE SEQUENCE</scope>
</reference>
<name>A0A0E9QEB3_ANGAN</name>
<organism evidence="1">
    <name type="scientific">Anguilla anguilla</name>
    <name type="common">European freshwater eel</name>
    <name type="synonym">Muraena anguilla</name>
    <dbReference type="NCBI Taxonomy" id="7936"/>
    <lineage>
        <taxon>Eukaryota</taxon>
        <taxon>Metazoa</taxon>
        <taxon>Chordata</taxon>
        <taxon>Craniata</taxon>
        <taxon>Vertebrata</taxon>
        <taxon>Euteleostomi</taxon>
        <taxon>Actinopterygii</taxon>
        <taxon>Neopterygii</taxon>
        <taxon>Teleostei</taxon>
        <taxon>Anguilliformes</taxon>
        <taxon>Anguillidae</taxon>
        <taxon>Anguilla</taxon>
    </lineage>
</organism>